<dbReference type="Proteomes" id="UP000032408">
    <property type="component" value="Chromosome"/>
</dbReference>
<dbReference type="AlphaFoldDB" id="A0A0D5C1B8"/>
<organism evidence="1 2">
    <name type="scientific">Nitrosopumilus adriaticus</name>
    <dbReference type="NCBI Taxonomy" id="1580092"/>
    <lineage>
        <taxon>Archaea</taxon>
        <taxon>Nitrososphaerota</taxon>
        <taxon>Nitrososphaeria</taxon>
        <taxon>Nitrosopumilales</taxon>
        <taxon>Nitrosopumilaceae</taxon>
        <taxon>Nitrosopumilus</taxon>
    </lineage>
</organism>
<reference evidence="2" key="1">
    <citation type="submission" date="2015-03" db="EMBL/GenBank/DDBJ databases">
        <title>Characterization of two novel Thaumarchaeota isolated from the Northern Adriatic Sea.</title>
        <authorList>
            <person name="Bayer B."/>
            <person name="Vojvoda J."/>
            <person name="Offre P."/>
            <person name="Srivastava A."/>
            <person name="Elisabeth N."/>
            <person name="Garcia J.A.L."/>
            <person name="Schleper C."/>
            <person name="Herndl G.J."/>
        </authorList>
    </citation>
    <scope>NUCLEOTIDE SEQUENCE [LARGE SCALE GENOMIC DNA]</scope>
    <source>
        <strain evidence="2">NF5</strain>
    </source>
</reference>
<gene>
    <name evidence="1" type="ORF">NADRNF5_0511</name>
</gene>
<dbReference type="KEGG" id="nin:NADRNF5_0511"/>
<dbReference type="GeneID" id="24819756"/>
<keyword evidence="2" id="KW-1185">Reference proteome</keyword>
<evidence type="ECO:0000313" key="2">
    <source>
        <dbReference type="Proteomes" id="UP000032408"/>
    </source>
</evidence>
<reference evidence="1 2" key="2">
    <citation type="journal article" date="2016" name="ISME J.">
        <title>Physiological and genomic characterization of two novel marine thaumarchaeal strains indicates niche differentiation.</title>
        <authorList>
            <person name="Bayer B."/>
            <person name="Vojvoda J."/>
            <person name="Offre P."/>
            <person name="Alves R.J."/>
            <person name="Elisabeth N.H."/>
            <person name="Garcia J.A."/>
            <person name="Volland J.M."/>
            <person name="Srivastava A."/>
            <person name="Schleper C."/>
            <person name="Herndl G.J."/>
        </authorList>
    </citation>
    <scope>NUCLEOTIDE SEQUENCE [LARGE SCALE GENOMIC DNA]</scope>
    <source>
        <strain evidence="1 2">NF5</strain>
    </source>
</reference>
<protein>
    <submittedName>
        <fullName evidence="1">Uncharacterized protein</fullName>
    </submittedName>
</protein>
<dbReference type="EMBL" id="CP011070">
    <property type="protein sequence ID" value="AJW70207.1"/>
    <property type="molecule type" value="Genomic_DNA"/>
</dbReference>
<sequence length="57" mass="6040">MKNDAVLATIGPSELNADYVPSVLCLSCETLMVITTHSELVVGIHHTVGNQVSMRGS</sequence>
<dbReference type="RefSeq" id="WP_237089314.1">
    <property type="nucleotide sequence ID" value="NZ_CP011070.1"/>
</dbReference>
<accession>A0A0D5C1B8</accession>
<proteinExistence type="predicted"/>
<dbReference type="HOGENOM" id="CLU_2985488_0_0_2"/>
<evidence type="ECO:0000313" key="1">
    <source>
        <dbReference type="EMBL" id="AJW70207.1"/>
    </source>
</evidence>
<dbReference type="STRING" id="1580092.NADRNF5_0511"/>
<name>A0A0D5C1B8_9ARCH</name>